<protein>
    <submittedName>
        <fullName evidence="1">Uncharacterized protein</fullName>
    </submittedName>
</protein>
<sequence length="177" mass="21080">MCLVFFLVIFAIVCLEENLLVVVFMPQLFFASWHLIGSKRLKQRKPSPKNIYYTESNEKPNEPKHVRVERKEKGKFVGSISEEVEKENDNMNENIFKNVFNNEYQEIPFIQQFKKHVPKWEAKIVYNGIALKNFNKHNLYNAQNFLKPFIPNKLFLKNRIFLQHSNNNKNKIICSNE</sequence>
<reference evidence="1 2" key="1">
    <citation type="journal article" date="2018" name="Sci. Rep.">
        <title>Genomic signatures of local adaptation to the degree of environmental predictability in rotifers.</title>
        <authorList>
            <person name="Franch-Gras L."/>
            <person name="Hahn C."/>
            <person name="Garcia-Roger E.M."/>
            <person name="Carmona M.J."/>
            <person name="Serra M."/>
            <person name="Gomez A."/>
        </authorList>
    </citation>
    <scope>NUCLEOTIDE SEQUENCE [LARGE SCALE GENOMIC DNA]</scope>
    <source>
        <strain evidence="1">HYR1</strain>
    </source>
</reference>
<name>A0A3M7SRK5_BRAPC</name>
<evidence type="ECO:0000313" key="2">
    <source>
        <dbReference type="Proteomes" id="UP000276133"/>
    </source>
</evidence>
<keyword evidence="2" id="KW-1185">Reference proteome</keyword>
<evidence type="ECO:0000313" key="1">
    <source>
        <dbReference type="EMBL" id="RNA38349.1"/>
    </source>
</evidence>
<dbReference type="EMBL" id="REGN01000887">
    <property type="protein sequence ID" value="RNA38349.1"/>
    <property type="molecule type" value="Genomic_DNA"/>
</dbReference>
<gene>
    <name evidence="1" type="ORF">BpHYR1_027445</name>
</gene>
<comment type="caution">
    <text evidence="1">The sequence shown here is derived from an EMBL/GenBank/DDBJ whole genome shotgun (WGS) entry which is preliminary data.</text>
</comment>
<dbReference type="Proteomes" id="UP000276133">
    <property type="component" value="Unassembled WGS sequence"/>
</dbReference>
<accession>A0A3M7SRK5</accession>
<proteinExistence type="predicted"/>
<organism evidence="1 2">
    <name type="scientific">Brachionus plicatilis</name>
    <name type="common">Marine rotifer</name>
    <name type="synonym">Brachionus muelleri</name>
    <dbReference type="NCBI Taxonomy" id="10195"/>
    <lineage>
        <taxon>Eukaryota</taxon>
        <taxon>Metazoa</taxon>
        <taxon>Spiralia</taxon>
        <taxon>Gnathifera</taxon>
        <taxon>Rotifera</taxon>
        <taxon>Eurotatoria</taxon>
        <taxon>Monogononta</taxon>
        <taxon>Pseudotrocha</taxon>
        <taxon>Ploima</taxon>
        <taxon>Brachionidae</taxon>
        <taxon>Brachionus</taxon>
    </lineage>
</organism>
<dbReference type="AlphaFoldDB" id="A0A3M7SRK5"/>